<dbReference type="EMBL" id="CAJJDM010000039">
    <property type="protein sequence ID" value="CAD8067145.1"/>
    <property type="molecule type" value="Genomic_DNA"/>
</dbReference>
<dbReference type="OMA" id="QNPMIKA"/>
<keyword evidence="3" id="KW-1185">Reference proteome</keyword>
<proteinExistence type="predicted"/>
<protein>
    <submittedName>
        <fullName evidence="2">Uncharacterized protein</fullName>
    </submittedName>
</protein>
<dbReference type="EMBL" id="CAJJDM010000039">
    <property type="protein sequence ID" value="CAD8067157.1"/>
    <property type="molecule type" value="Genomic_DNA"/>
</dbReference>
<gene>
    <name evidence="1" type="ORF">PPRIM_AZ9-3.1.T0400134</name>
    <name evidence="2" type="ORF">PPRIM_AZ9-3.1.T0400140</name>
</gene>
<reference evidence="2" key="1">
    <citation type="submission" date="2021-01" db="EMBL/GenBank/DDBJ databases">
        <authorList>
            <consortium name="Genoscope - CEA"/>
            <person name="William W."/>
        </authorList>
    </citation>
    <scope>NUCLEOTIDE SEQUENCE</scope>
</reference>
<evidence type="ECO:0000313" key="3">
    <source>
        <dbReference type="Proteomes" id="UP000688137"/>
    </source>
</evidence>
<accession>A0A8S1LH79</accession>
<dbReference type="AlphaFoldDB" id="A0A8S1LH79"/>
<comment type="caution">
    <text evidence="2">The sequence shown here is derived from an EMBL/GenBank/DDBJ whole genome shotgun (WGS) entry which is preliminary data.</text>
</comment>
<sequence>MNSSNLLRIPKPQITLKQSEWNIQLERCRLNAQNPMSKCFFLNQTMLESQQMRMNIQSQA</sequence>
<name>A0A8S1LH79_PARPR</name>
<dbReference type="Proteomes" id="UP000688137">
    <property type="component" value="Unassembled WGS sequence"/>
</dbReference>
<evidence type="ECO:0000313" key="2">
    <source>
        <dbReference type="EMBL" id="CAD8067157.1"/>
    </source>
</evidence>
<organism evidence="2 3">
    <name type="scientific">Paramecium primaurelia</name>
    <dbReference type="NCBI Taxonomy" id="5886"/>
    <lineage>
        <taxon>Eukaryota</taxon>
        <taxon>Sar</taxon>
        <taxon>Alveolata</taxon>
        <taxon>Ciliophora</taxon>
        <taxon>Intramacronucleata</taxon>
        <taxon>Oligohymenophorea</taxon>
        <taxon>Peniculida</taxon>
        <taxon>Parameciidae</taxon>
        <taxon>Paramecium</taxon>
    </lineage>
</organism>
<evidence type="ECO:0000313" key="1">
    <source>
        <dbReference type="EMBL" id="CAD8067145.1"/>
    </source>
</evidence>